<comment type="similarity">
    <text evidence="4">Belongs to the class II fructose-bisphosphate aldolase family.</text>
</comment>
<dbReference type="InterPro" id="IPR000771">
    <property type="entry name" value="FBA_II"/>
</dbReference>
<evidence type="ECO:0000256" key="8">
    <source>
        <dbReference type="ARBA" id="ARBA00022833"/>
    </source>
</evidence>
<dbReference type="PANTHER" id="PTHR30559:SF0">
    <property type="entry name" value="FRUCTOSE-BISPHOSPHATE ALDOLASE"/>
    <property type="match status" value="1"/>
</dbReference>
<dbReference type="InterPro" id="IPR006411">
    <property type="entry name" value="Fruct_bisP_bact"/>
</dbReference>
<evidence type="ECO:0000256" key="12">
    <source>
        <dbReference type="PIRSR" id="PIRSR001359-1"/>
    </source>
</evidence>
<dbReference type="GeneID" id="66609334"/>
<keyword evidence="7 14" id="KW-0479">Metal-binding</keyword>
<evidence type="ECO:0000256" key="3">
    <source>
        <dbReference type="ARBA" id="ARBA00004714"/>
    </source>
</evidence>
<dbReference type="SUPFAM" id="SSF51569">
    <property type="entry name" value="Aldolase"/>
    <property type="match status" value="1"/>
</dbReference>
<evidence type="ECO:0000256" key="9">
    <source>
        <dbReference type="ARBA" id="ARBA00023152"/>
    </source>
</evidence>
<dbReference type="PANTHER" id="PTHR30559">
    <property type="entry name" value="FRUCTOSE-BISPHOSPHATE ALDOLASE CLASS 2"/>
    <property type="match status" value="1"/>
</dbReference>
<gene>
    <name evidence="15" type="primary">fba</name>
    <name evidence="15" type="ordered locus">MPNE_0028</name>
</gene>
<dbReference type="NCBIfam" id="TIGR01859">
    <property type="entry name" value="fruc_bis_ald"/>
    <property type="match status" value="1"/>
</dbReference>
<evidence type="ECO:0000256" key="7">
    <source>
        <dbReference type="ARBA" id="ARBA00022723"/>
    </source>
</evidence>
<comment type="function">
    <text evidence="2">Catalyzes the aldol condensation of dihydroxyacetone phosphate (DHAP or glycerone-phosphate) with glyceraldehyde 3-phosphate (G3P) to form fructose 1,6-bisphosphate (FBP) in gluconeogenesis and the reverse reaction in glycolysis.</text>
</comment>
<dbReference type="FunFam" id="3.20.20.70:FF:000111">
    <property type="entry name" value="Fructose-1,6-bisphosphate aldolase"/>
    <property type="match status" value="1"/>
</dbReference>
<feature type="binding site" evidence="14">
    <location>
        <position position="85"/>
    </location>
    <ligand>
        <name>Zn(2+)</name>
        <dbReference type="ChEBI" id="CHEBI:29105"/>
        <label>1</label>
        <note>catalytic</note>
    </ligand>
</feature>
<dbReference type="GO" id="GO:0008270">
    <property type="term" value="F:zinc ion binding"/>
    <property type="evidence" value="ECO:0007669"/>
    <property type="project" value="InterPro"/>
</dbReference>
<dbReference type="NCBIfam" id="TIGR00167">
    <property type="entry name" value="cbbA"/>
    <property type="match status" value="1"/>
</dbReference>
<name>A0A0H3DJS0_MYCPB</name>
<dbReference type="GO" id="GO:0005829">
    <property type="term" value="C:cytosol"/>
    <property type="evidence" value="ECO:0007669"/>
    <property type="project" value="TreeGrafter"/>
</dbReference>
<dbReference type="Pfam" id="PF01116">
    <property type="entry name" value="F_bP_aldolase"/>
    <property type="match status" value="1"/>
</dbReference>
<dbReference type="EMBL" id="CP002077">
    <property type="protein sequence ID" value="ADK86662.1"/>
    <property type="molecule type" value="Genomic_DNA"/>
</dbReference>
<reference evidence="15 16" key="1">
    <citation type="journal article" date="2010" name="Appl. Environ. Microbiol.">
        <title>Targeted chromosomal knockouts in Mycoplasma pneumoniae.</title>
        <authorList>
            <person name="Krishnakumar R."/>
            <person name="Assad-Garcia N."/>
            <person name="Benders G.A."/>
            <person name="Phan Q."/>
            <person name="Montague M.G."/>
            <person name="Glass J.I."/>
        </authorList>
    </citation>
    <scope>NUCLEOTIDE SEQUENCE [LARGE SCALE GENOMIC DNA]</scope>
    <source>
        <strain evidence="16">ATCC 15531 / DSM 22911 / NBRC 14401 / NCTC 10119 / FH</strain>
    </source>
</reference>
<evidence type="ECO:0000256" key="6">
    <source>
        <dbReference type="ARBA" id="ARBA00013779"/>
    </source>
</evidence>
<dbReference type="GO" id="GO:0006096">
    <property type="term" value="P:glycolytic process"/>
    <property type="evidence" value="ECO:0007669"/>
    <property type="project" value="UniProtKB-KW"/>
</dbReference>
<dbReference type="EC" id="4.1.2.13" evidence="5"/>
<evidence type="ECO:0000256" key="5">
    <source>
        <dbReference type="ARBA" id="ARBA00013068"/>
    </source>
</evidence>
<evidence type="ECO:0000256" key="10">
    <source>
        <dbReference type="ARBA" id="ARBA00023239"/>
    </source>
</evidence>
<comment type="pathway">
    <text evidence="3">Carbohydrate degradation; glycolysis; D-glyceraldehyde 3-phosphate and glycerone phosphate from D-glucose: step 4/4.</text>
</comment>
<dbReference type="PIRSF" id="PIRSF001359">
    <property type="entry name" value="F_bP_aldolase_II"/>
    <property type="match status" value="1"/>
</dbReference>
<dbReference type="AlphaFoldDB" id="A0A0H3DJS0"/>
<feature type="active site" description="Proton donor" evidence="12">
    <location>
        <position position="84"/>
    </location>
</feature>
<feature type="binding site" evidence="13">
    <location>
        <begin position="228"/>
        <end position="231"/>
    </location>
    <ligand>
        <name>dihydroxyacetone phosphate</name>
        <dbReference type="ChEBI" id="CHEBI:57642"/>
    </ligand>
</feature>
<sequence>MLVNIKQMLQHAKQHHYAVPHININNYEWAKAVLTAAQQAKSPIIVSTSEGALKYMSGHQVVVPMVKGLVDALKITVPVALHLDHGSYEGCKAALQAGFSSIMFDGSHLPFQENFTKSKELIELAKQTNASVELEVGTLGGEEDGIVGQGELANIEECKQIATLKPDALAAGIGNIHGLYPDNWKGLNYELIEAIAKATNLPLVLHGGSGIPEADVKKAIGLGISKLNINTECQLAFAKAIREYVEAKKDLDTHNKGYDPRKLLKSPTQAIVDCCLEKMQLCGSTNKA</sequence>
<feature type="binding site" evidence="14">
    <location>
        <position position="177"/>
    </location>
    <ligand>
        <name>Zn(2+)</name>
        <dbReference type="ChEBI" id="CHEBI:29105"/>
        <label>1</label>
        <note>catalytic</note>
    </ligand>
</feature>
<dbReference type="SMR" id="A0A0H3DJS0"/>
<dbReference type="Proteomes" id="UP000007756">
    <property type="component" value="Chromosome"/>
</dbReference>
<dbReference type="GO" id="GO:0004332">
    <property type="term" value="F:fructose-bisphosphate aldolase activity"/>
    <property type="evidence" value="ECO:0007669"/>
    <property type="project" value="UniProtKB-EC"/>
</dbReference>
<dbReference type="HOGENOM" id="CLU_040088_0_1_14"/>
<evidence type="ECO:0000313" key="15">
    <source>
        <dbReference type="EMBL" id="ADK86662.1"/>
    </source>
</evidence>
<dbReference type="Gene3D" id="3.20.20.70">
    <property type="entry name" value="Aldolase class I"/>
    <property type="match status" value="1"/>
</dbReference>
<keyword evidence="8 14" id="KW-0862">Zinc</keyword>
<protein>
    <recommendedName>
        <fullName evidence="6">Fructose-bisphosphate aldolase</fullName>
        <ecNumber evidence="5">4.1.2.13</ecNumber>
    </recommendedName>
    <alternativeName>
        <fullName evidence="11">Fructose-1,6-bisphosphate aldolase</fullName>
    </alternativeName>
</protein>
<evidence type="ECO:0000256" key="14">
    <source>
        <dbReference type="PIRSR" id="PIRSR001359-3"/>
    </source>
</evidence>
<comment type="cofactor">
    <cofactor evidence="14">
        <name>Zn(2+)</name>
        <dbReference type="ChEBI" id="CHEBI:29105"/>
    </cofactor>
    <text evidence="14">Binds 2 Zn(2+) ions per subunit. One is catalytic and the other provides a structural contribution.</text>
</comment>
<evidence type="ECO:0000313" key="16">
    <source>
        <dbReference type="Proteomes" id="UP000007756"/>
    </source>
</evidence>
<dbReference type="PROSITE" id="PS00806">
    <property type="entry name" value="ALDOLASE_CLASS_II_2"/>
    <property type="match status" value="1"/>
</dbReference>
<feature type="binding site" evidence="14">
    <location>
        <position position="135"/>
    </location>
    <ligand>
        <name>Zn(2+)</name>
        <dbReference type="ChEBI" id="CHEBI:29105"/>
        <label>2</label>
    </ligand>
</feature>
<dbReference type="eggNOG" id="COG0191">
    <property type="taxonomic scope" value="Bacteria"/>
</dbReference>
<keyword evidence="9" id="KW-0324">Glycolysis</keyword>
<accession>A0A0H3DJS0</accession>
<dbReference type="InterPro" id="IPR013785">
    <property type="entry name" value="Aldolase_TIM"/>
</dbReference>
<evidence type="ECO:0000256" key="13">
    <source>
        <dbReference type="PIRSR" id="PIRSR001359-2"/>
    </source>
</evidence>
<dbReference type="PATRIC" id="fig|722438.3.peg.26"/>
<evidence type="ECO:0000256" key="1">
    <source>
        <dbReference type="ARBA" id="ARBA00000441"/>
    </source>
</evidence>
<feature type="binding site" evidence="14">
    <location>
        <position position="206"/>
    </location>
    <ligand>
        <name>Zn(2+)</name>
        <dbReference type="ChEBI" id="CHEBI:29105"/>
        <label>1</label>
        <note>catalytic</note>
    </ligand>
</feature>
<dbReference type="STRING" id="722438.F539_00140"/>
<dbReference type="PaxDb" id="722438-MPNE_0028"/>
<dbReference type="CDD" id="cd00947">
    <property type="entry name" value="TBP_aldolase_IIB"/>
    <property type="match status" value="1"/>
</dbReference>
<evidence type="ECO:0000256" key="2">
    <source>
        <dbReference type="ARBA" id="ARBA00002181"/>
    </source>
</evidence>
<keyword evidence="10 15" id="KW-0456">Lyase</keyword>
<feature type="binding site" evidence="14">
    <location>
        <position position="105"/>
    </location>
    <ligand>
        <name>Zn(2+)</name>
        <dbReference type="ChEBI" id="CHEBI:29105"/>
        <label>2</label>
    </ligand>
</feature>
<proteinExistence type="inferred from homology"/>
<feature type="binding site" evidence="13">
    <location>
        <begin position="207"/>
        <end position="209"/>
    </location>
    <ligand>
        <name>dihydroxyacetone phosphate</name>
        <dbReference type="ChEBI" id="CHEBI:57642"/>
    </ligand>
</feature>
<evidence type="ECO:0000256" key="4">
    <source>
        <dbReference type="ARBA" id="ARBA00005812"/>
    </source>
</evidence>
<organism evidence="15 16">
    <name type="scientific">Mycoplasmoides pneumoniae (strain ATCC 15531 / DSM 23978 / CIP 103766 / NBRC 14401 / NCTC 10119 / FH)</name>
    <name type="common">Mycoplasma pneumoniae</name>
    <dbReference type="NCBI Taxonomy" id="722438"/>
    <lineage>
        <taxon>Bacteria</taxon>
        <taxon>Bacillati</taxon>
        <taxon>Mycoplasmatota</taxon>
        <taxon>Mycoplasmoidales</taxon>
        <taxon>Mycoplasmoidaceae</taxon>
        <taxon>Mycoplasmoides</taxon>
    </lineage>
</organism>
<dbReference type="GO" id="GO:0030388">
    <property type="term" value="P:fructose 1,6-bisphosphate metabolic process"/>
    <property type="evidence" value="ECO:0007669"/>
    <property type="project" value="InterPro"/>
</dbReference>
<dbReference type="RefSeq" id="WP_014325292.1">
    <property type="nucleotide sequence ID" value="NZ_CP010546.1"/>
</dbReference>
<dbReference type="InterPro" id="IPR011289">
    <property type="entry name" value="Fruc_bis_ald_class-2"/>
</dbReference>
<dbReference type="KEGG" id="mpj:MPNE_0028"/>
<feature type="binding site" evidence="13">
    <location>
        <position position="178"/>
    </location>
    <ligand>
        <name>dihydroxyacetone phosphate</name>
        <dbReference type="ChEBI" id="CHEBI:57642"/>
    </ligand>
</feature>
<evidence type="ECO:0000256" key="11">
    <source>
        <dbReference type="ARBA" id="ARBA00031804"/>
    </source>
</evidence>
<comment type="catalytic activity">
    <reaction evidence="1">
        <text>beta-D-fructose 1,6-bisphosphate = D-glyceraldehyde 3-phosphate + dihydroxyacetone phosphate</text>
        <dbReference type="Rhea" id="RHEA:14729"/>
        <dbReference type="ChEBI" id="CHEBI:32966"/>
        <dbReference type="ChEBI" id="CHEBI:57642"/>
        <dbReference type="ChEBI" id="CHEBI:59776"/>
        <dbReference type="EC" id="4.1.2.13"/>
    </reaction>
</comment>